<evidence type="ECO:0000256" key="4">
    <source>
        <dbReference type="RuleBase" id="RU361153"/>
    </source>
</evidence>
<dbReference type="GO" id="GO:0009986">
    <property type="term" value="C:cell surface"/>
    <property type="evidence" value="ECO:0007669"/>
    <property type="project" value="TreeGrafter"/>
</dbReference>
<dbReference type="InterPro" id="IPR018087">
    <property type="entry name" value="Glyco_hydro_5_CS"/>
</dbReference>
<dbReference type="GO" id="GO:0005576">
    <property type="term" value="C:extracellular region"/>
    <property type="evidence" value="ECO:0007669"/>
    <property type="project" value="TreeGrafter"/>
</dbReference>
<sequence>MCGCGPRKGESMTRARPTPGGVQFSWEDLEISLPVRRHPREPEDCLAGKSSLTMQTIARLAPIAAWLCMGLSACGGAGGATSSSTSSLADYPAVAVGHPPGASVRATTAAAALGRGVNFGNMLEAPNEGDWGLTVEQRFIDLLDGGTFASVRLPVRWSNHASADAAAVIDPAFFARVDSVVDRLLAKGVYVVLNMHHYRQLDGDALDAKESPVDDAVVEVRFLAMWRQIAAHYKDRSDRLILEVYNEPHGNLTGRWNDLMARAVGAIRQHNPQRLIVVGPTSWNSASDLSKLVLPDDANLMLTVHNYEPFSFTHQGATWINPVLPIGVDCCQADQLAQMASGLDVAKAYSLKVGYPVFVGEFGAFSAADDAARLRYSRAMRNLIEARGMSWLYWELAAGFGVYDPSGAGAFRTDLKDALYGP</sequence>
<dbReference type="AlphaFoldDB" id="A0A3N7HSY1"/>
<dbReference type="Proteomes" id="UP000267464">
    <property type="component" value="Unassembled WGS sequence"/>
</dbReference>
<dbReference type="InterPro" id="IPR001547">
    <property type="entry name" value="Glyco_hydro_5"/>
</dbReference>
<reference evidence="7 8" key="1">
    <citation type="submission" date="2018-08" db="EMBL/GenBank/DDBJ databases">
        <authorList>
            <person name="Khan S.A."/>
            <person name="Jeon C.O."/>
            <person name="Chun B.H."/>
            <person name="Jeong S.E."/>
        </authorList>
    </citation>
    <scope>NUCLEOTIDE SEQUENCE [LARGE SCALE GENOMIC DNA]</scope>
    <source>
        <strain evidence="7 8">S-16</strain>
    </source>
</reference>
<comment type="caution">
    <text evidence="7">The sequence shown here is derived from an EMBL/GenBank/DDBJ whole genome shotgun (WGS) entry which is preliminary data.</text>
</comment>
<evidence type="ECO:0000256" key="3">
    <source>
        <dbReference type="ARBA" id="ARBA00023295"/>
    </source>
</evidence>
<dbReference type="GO" id="GO:0009251">
    <property type="term" value="P:glucan catabolic process"/>
    <property type="evidence" value="ECO:0007669"/>
    <property type="project" value="TreeGrafter"/>
</dbReference>
<keyword evidence="2 4" id="KW-0378">Hydrolase</keyword>
<evidence type="ECO:0000259" key="6">
    <source>
        <dbReference type="Pfam" id="PF00150"/>
    </source>
</evidence>
<feature type="domain" description="Glycoside hydrolase family 5" evidence="6">
    <location>
        <begin position="129"/>
        <end position="396"/>
    </location>
</feature>
<name>A0A3N7HSY1_9BURK</name>
<reference evidence="7 8" key="2">
    <citation type="submission" date="2018-12" db="EMBL/GenBank/DDBJ databases">
        <title>Rhizobacter gummiphilus sp. nov., a rubber-degrading bacterium isolated from the soil of a botanical garden in Japan.</title>
        <authorList>
            <person name="Shunsuke S.S."/>
        </authorList>
    </citation>
    <scope>NUCLEOTIDE SEQUENCE [LARGE SCALE GENOMIC DNA]</scope>
    <source>
        <strain evidence="7 8">S-16</strain>
    </source>
</reference>
<evidence type="ECO:0000313" key="8">
    <source>
        <dbReference type="Proteomes" id="UP000267464"/>
    </source>
</evidence>
<organism evidence="7 8">
    <name type="scientific">Piscinibacter terrae</name>
    <dbReference type="NCBI Taxonomy" id="2496871"/>
    <lineage>
        <taxon>Bacteria</taxon>
        <taxon>Pseudomonadati</taxon>
        <taxon>Pseudomonadota</taxon>
        <taxon>Betaproteobacteria</taxon>
        <taxon>Burkholderiales</taxon>
        <taxon>Sphaerotilaceae</taxon>
        <taxon>Piscinibacter</taxon>
    </lineage>
</organism>
<evidence type="ECO:0000313" key="7">
    <source>
        <dbReference type="EMBL" id="RQP24873.1"/>
    </source>
</evidence>
<keyword evidence="8" id="KW-1185">Reference proteome</keyword>
<evidence type="ECO:0000256" key="1">
    <source>
        <dbReference type="ARBA" id="ARBA00022729"/>
    </source>
</evidence>
<feature type="region of interest" description="Disordered" evidence="5">
    <location>
        <begin position="1"/>
        <end position="21"/>
    </location>
</feature>
<gene>
    <name evidence="7" type="ORF">DZC73_08360</name>
</gene>
<dbReference type="PANTHER" id="PTHR31297">
    <property type="entry name" value="GLUCAN ENDO-1,6-BETA-GLUCOSIDASE B"/>
    <property type="match status" value="1"/>
</dbReference>
<dbReference type="SUPFAM" id="SSF51445">
    <property type="entry name" value="(Trans)glycosidases"/>
    <property type="match status" value="1"/>
</dbReference>
<evidence type="ECO:0000256" key="2">
    <source>
        <dbReference type="ARBA" id="ARBA00022801"/>
    </source>
</evidence>
<dbReference type="EMBL" id="QUSW01000002">
    <property type="protein sequence ID" value="RQP24873.1"/>
    <property type="molecule type" value="Genomic_DNA"/>
</dbReference>
<dbReference type="InterPro" id="IPR050386">
    <property type="entry name" value="Glycosyl_hydrolase_5"/>
</dbReference>
<dbReference type="PROSITE" id="PS00659">
    <property type="entry name" value="GLYCOSYL_HYDROL_F5"/>
    <property type="match status" value="1"/>
</dbReference>
<dbReference type="InterPro" id="IPR017853">
    <property type="entry name" value="GH"/>
</dbReference>
<comment type="similarity">
    <text evidence="4">Belongs to the glycosyl hydrolase 5 (cellulase A) family.</text>
</comment>
<dbReference type="PANTHER" id="PTHR31297:SF17">
    <property type="entry name" value="ENDOGLUCANASE"/>
    <property type="match status" value="1"/>
</dbReference>
<accession>A0A3N7HSY1</accession>
<dbReference type="GO" id="GO:0008422">
    <property type="term" value="F:beta-glucosidase activity"/>
    <property type="evidence" value="ECO:0007669"/>
    <property type="project" value="TreeGrafter"/>
</dbReference>
<keyword evidence="3 4" id="KW-0326">Glycosidase</keyword>
<evidence type="ECO:0000256" key="5">
    <source>
        <dbReference type="SAM" id="MobiDB-lite"/>
    </source>
</evidence>
<dbReference type="Gene3D" id="3.20.20.80">
    <property type="entry name" value="Glycosidases"/>
    <property type="match status" value="1"/>
</dbReference>
<protein>
    <submittedName>
        <fullName evidence="7">Glycoside hydrolase family 5 protein</fullName>
    </submittedName>
</protein>
<proteinExistence type="inferred from homology"/>
<dbReference type="Pfam" id="PF00150">
    <property type="entry name" value="Cellulase"/>
    <property type="match status" value="1"/>
</dbReference>
<keyword evidence="1" id="KW-0732">Signal</keyword>